<reference evidence="2 3" key="1">
    <citation type="journal article" date="2023" name="IScience">
        <title>Expanded male sex-determining region conserved during the evolution of homothallism in the green alga Volvox.</title>
        <authorList>
            <person name="Yamamoto K."/>
            <person name="Matsuzaki R."/>
            <person name="Mahakham W."/>
            <person name="Heman W."/>
            <person name="Sekimoto H."/>
            <person name="Kawachi M."/>
            <person name="Minakuchi Y."/>
            <person name="Toyoda A."/>
            <person name="Nozaki H."/>
        </authorList>
    </citation>
    <scope>NUCLEOTIDE SEQUENCE [LARGE SCALE GENOMIC DNA]</scope>
    <source>
        <strain evidence="2 3">NIES-4468</strain>
    </source>
</reference>
<accession>A0ABQ5S9P9</accession>
<feature type="region of interest" description="Disordered" evidence="1">
    <location>
        <begin position="1564"/>
        <end position="1600"/>
    </location>
</feature>
<proteinExistence type="predicted"/>
<feature type="compositionally biased region" description="Polar residues" evidence="1">
    <location>
        <begin position="243"/>
        <end position="266"/>
    </location>
</feature>
<feature type="compositionally biased region" description="Gly residues" evidence="1">
    <location>
        <begin position="801"/>
        <end position="810"/>
    </location>
</feature>
<dbReference type="EMBL" id="BSDZ01000037">
    <property type="protein sequence ID" value="GLI66642.1"/>
    <property type="molecule type" value="Genomic_DNA"/>
</dbReference>
<keyword evidence="3" id="KW-1185">Reference proteome</keyword>
<comment type="caution">
    <text evidence="2">The sequence shown here is derived from an EMBL/GenBank/DDBJ whole genome shotgun (WGS) entry which is preliminary data.</text>
</comment>
<evidence type="ECO:0000256" key="1">
    <source>
        <dbReference type="SAM" id="MobiDB-lite"/>
    </source>
</evidence>
<evidence type="ECO:0000313" key="2">
    <source>
        <dbReference type="EMBL" id="GLI66642.1"/>
    </source>
</evidence>
<evidence type="ECO:0008006" key="4">
    <source>
        <dbReference type="Google" id="ProtNLM"/>
    </source>
</evidence>
<gene>
    <name evidence="2" type="ORF">VaNZ11_010478</name>
</gene>
<sequence>MNISMALWLQGGFSASLLFSTLAYSLILVAVINAAFAYRRLSSTVRPIPEFCHVNRMNRCLCIFSKLFTALHPHAEQQSHQVPATQTRLLEDNSLKKLVNNVVSIADTFNLDKLEAVLAAWVEEGFQESARVEAMCNRGLADSLDSILSRLTRLLSGEQASGNADPSGKALGAACLQVSWLLVQLASGSMETRRALARGITAAKVAAFMGSVAPVELLAPVSGSHLAPPAFARLSADSIDLRASSSGQGPPESGNTNYRSPPAGSITNNHIILQQQQQQIRSLLMPGSLVDAVLRNCSWCLLMLCDVGGPRSAAAPPQDGHSDTSSAPAVEMGDMKLGDVELALVYSRELLRKPHSAPLSTSGGDSSDGLPADVLARIVQSWDGLEASVTAAAVLACITCLVDLDAELAQRASNLLLASPTFGNMCEALCRAGAADESVLTSTSGPVGISERAVSGTGTGANLYGIFGMAATAAPHVVPSRCLTRACAVLSQFLSRTLSQPQSAGFLLRQAVADHAVGWLLHASTLPLALRQQLLRQLLGTEGHGAISPPAAQLVDAPLALCHIISAPPACHSLLAPDVAVGYLLAAAPFGSSTVQPPSQPGALPAFGAVADGHLGQQQQQNVNNQAPFMIGDDDAWEPDAALLGAQALGGPQPVDVLMDIQGDDLWVGGDAPGNMAADVFLGVGAAIAAPPDGLAVDLHIPAGAHTATAAEVERHVSTLAVACRLLLASCRLENAFRAFLSDLCATGRVALKRRSLRNCAPIDMGYARRGSLDGRLLELEPSMTHHGTATAPWSSNDSSSGGGRFGGGSGTVRESGASFLLPSSSSNGLSRGGAAAWSLPMSGNCAGDVGGEGIGASGSTWPEARSTLDQAGVEGTRGSWCWHSVDAAMMGAAPAGCSGGGSSHSAVCAGSGAGAASVATAAIASFPAAEGCSQPATYACRRSAYALDPRADLSREAPGSSGGGTVNGSDKAFHGAALSGSLRLQSPIVALTDVMAGVAGLIDAMLWRSPSLGGERCHRGGFMDHYDSMSESDSTMYANHERHSTDGGGARGSAGLLQVPADVERTAWRAAAPWSVGAISSGRIRLSLSAGEFDPCGTNARAVGPQDIDAGKGSCHFGDSQSRIRSSGQVAYSTERSDSGSRLCRQNKLLQGPNSHAAAAVGALRLRQGSSSTADRAASYDLGGGAITENVEDEQGEQPQRLEMQQQEMQLFEKDGSCTHLESATAHVAVATWLGLPAPDRNTQRLRPECVYGATPVSPERLDAESGSSSVLYRRTNMMECVESGDRGSCDNCYSMPQPSFSKHAFCEITNAPATDDAEDDVARASEAGIRGAYGAMESEFPTMTNPSSWLLSAGMPRLSHMAMDNGSDNLTNYDITSRSDPRRSAVGQSRCSGRHGEGAMSAAKSMSAAAPTLSSSLTCEHERTSTGSSNASQLPPYTYFGSTQLTAEALALPEDVATMVTSMLSATGGSSNSTAGRIAIAAAAAAAAAATASSAGAAGATTAATTLAASAASAKPVARLGKGTAAPMNTSGEGHWSAHLHNACGFASRGESESDTQFAVDTGVADGNDEDTGINPPVPEGSPCLNGNGNGHVRPDRQGSHAFSWRRFPAFHTRIWRGFTASRATAADSSAPAPSSAVMAQCDVGGIGDSHGACDGMQEASPCRSAMVDLTSSGIDCVVTGPHAGPTAYLDRTFDAATRPPVMAGPSALLPMPVNSQAEASVRQVVPMEMAIAGGDAMVIPEATAPFPWVEDNSFEAHGVKGCITRENVGAAAGLECPFAAQETCDPISSGRPGTGSQAHPVLPMPVSATAAAAAMPGDDTRIPGVPLAALRSTVGLVAEDKVAVFAFGNEQVEVPSRALRTLRRCSPLLYSWLSRLPDFTKPITILQVPGLDDSSNCRVFLQLLAWAQGIRDVEQLLLPLQQPSQQQQQQLLSPPQQQQQCKGSLPCDAAVSPASAVSPSNVTNTDWPLVMSHEGGVEPLEQLWQLWRAADYLQVDELLTAVEDELARRFTLPPPNGPAAWAAALSLAGSQQHFLGATSRLAKLCALHFMRGVWGILGDEELLIAAGVGAGVLGPAVAAEVRDRLVALVALADLDMSGGE</sequence>
<feature type="region of interest" description="Disordered" evidence="1">
    <location>
        <begin position="242"/>
        <end position="266"/>
    </location>
</feature>
<feature type="compositionally biased region" description="Low complexity" evidence="1">
    <location>
        <begin position="1401"/>
        <end position="1420"/>
    </location>
</feature>
<protein>
    <recommendedName>
        <fullName evidence="4">BTB domain-containing protein</fullName>
    </recommendedName>
</protein>
<organism evidence="2 3">
    <name type="scientific">Volvox africanus</name>
    <dbReference type="NCBI Taxonomy" id="51714"/>
    <lineage>
        <taxon>Eukaryota</taxon>
        <taxon>Viridiplantae</taxon>
        <taxon>Chlorophyta</taxon>
        <taxon>core chlorophytes</taxon>
        <taxon>Chlorophyceae</taxon>
        <taxon>CS clade</taxon>
        <taxon>Chlamydomonadales</taxon>
        <taxon>Volvocaceae</taxon>
        <taxon>Volvox</taxon>
    </lineage>
</organism>
<name>A0ABQ5S9P9_9CHLO</name>
<dbReference type="Proteomes" id="UP001165090">
    <property type="component" value="Unassembled WGS sequence"/>
</dbReference>
<feature type="region of interest" description="Disordered" evidence="1">
    <location>
        <begin position="1373"/>
        <end position="1435"/>
    </location>
</feature>
<feature type="region of interest" description="Disordered" evidence="1">
    <location>
        <begin position="786"/>
        <end position="810"/>
    </location>
</feature>
<evidence type="ECO:0000313" key="3">
    <source>
        <dbReference type="Proteomes" id="UP001165090"/>
    </source>
</evidence>